<keyword evidence="1" id="KW-1133">Transmembrane helix</keyword>
<name>A0A2U8DYC0_9CLOT</name>
<sequence length="179" mass="20401">MAQSTNKVSNIRSYNKSFLNASLRFLKALLSLFLIIEIINLPLIILASIYSIYKNSNMQNNLMNVLFGITFIITLICIIIITFELREIIKAFMDKEVFVLKNVLRLRRVGFSTIIVGAFIFINNIIKYGTGVFILLNIENGITSRIDTVLGIFIGIIILVFSEIFKEAVKIKQENDLMI</sequence>
<keyword evidence="1" id="KW-0812">Transmembrane</keyword>
<dbReference type="KEGG" id="cdrk:B9W14_04890"/>
<keyword evidence="3" id="KW-1185">Reference proteome</keyword>
<feature type="transmembrane region" description="Helical" evidence="1">
    <location>
        <begin position="28"/>
        <end position="53"/>
    </location>
</feature>
<protein>
    <recommendedName>
        <fullName evidence="4">DUF2975 domain-containing protein</fullName>
    </recommendedName>
</protein>
<gene>
    <name evidence="2" type="ORF">B9W14_04890</name>
</gene>
<dbReference type="InterPro" id="IPR021354">
    <property type="entry name" value="DUF2975"/>
</dbReference>
<feature type="transmembrane region" description="Helical" evidence="1">
    <location>
        <begin position="146"/>
        <end position="165"/>
    </location>
</feature>
<reference evidence="3" key="1">
    <citation type="submission" date="2017-04" db="EMBL/GenBank/DDBJ databases">
        <authorList>
            <person name="Song Y."/>
            <person name="Cho B.-K."/>
        </authorList>
    </citation>
    <scope>NUCLEOTIDE SEQUENCE [LARGE SCALE GENOMIC DNA]</scope>
    <source>
        <strain evidence="3">SL1</strain>
    </source>
</reference>
<evidence type="ECO:0008006" key="4">
    <source>
        <dbReference type="Google" id="ProtNLM"/>
    </source>
</evidence>
<evidence type="ECO:0000313" key="3">
    <source>
        <dbReference type="Proteomes" id="UP000244910"/>
    </source>
</evidence>
<keyword evidence="1" id="KW-0472">Membrane</keyword>
<organism evidence="2 3">
    <name type="scientific">Clostridium drakei</name>
    <dbReference type="NCBI Taxonomy" id="332101"/>
    <lineage>
        <taxon>Bacteria</taxon>
        <taxon>Bacillati</taxon>
        <taxon>Bacillota</taxon>
        <taxon>Clostridia</taxon>
        <taxon>Eubacteriales</taxon>
        <taxon>Clostridiaceae</taxon>
        <taxon>Clostridium</taxon>
    </lineage>
</organism>
<dbReference type="AlphaFoldDB" id="A0A2U8DYC0"/>
<proteinExistence type="predicted"/>
<dbReference type="Proteomes" id="UP000244910">
    <property type="component" value="Chromosome"/>
</dbReference>
<feature type="transmembrane region" description="Helical" evidence="1">
    <location>
        <begin position="106"/>
        <end position="126"/>
    </location>
</feature>
<dbReference type="EMBL" id="CP020953">
    <property type="protein sequence ID" value="AWI07716.1"/>
    <property type="molecule type" value="Genomic_DNA"/>
</dbReference>
<evidence type="ECO:0000256" key="1">
    <source>
        <dbReference type="SAM" id="Phobius"/>
    </source>
</evidence>
<evidence type="ECO:0000313" key="2">
    <source>
        <dbReference type="EMBL" id="AWI07716.1"/>
    </source>
</evidence>
<dbReference type="OrthoDB" id="9791568at2"/>
<feature type="transmembrane region" description="Helical" evidence="1">
    <location>
        <begin position="65"/>
        <end position="85"/>
    </location>
</feature>
<accession>A0A2U8DYC0</accession>
<dbReference type="Pfam" id="PF11188">
    <property type="entry name" value="DUF2975"/>
    <property type="match status" value="1"/>
</dbReference>